<gene>
    <name evidence="5" type="ORF">SAMN02745136_02815</name>
</gene>
<dbReference type="EMBL" id="FRAC01000013">
    <property type="protein sequence ID" value="SHK56624.1"/>
    <property type="molecule type" value="Genomic_DNA"/>
</dbReference>
<dbReference type="InterPro" id="IPR025110">
    <property type="entry name" value="AMP-bd_C"/>
</dbReference>
<evidence type="ECO:0000259" key="3">
    <source>
        <dbReference type="Pfam" id="PF00501"/>
    </source>
</evidence>
<keyword evidence="6" id="KW-1185">Reference proteome</keyword>
<evidence type="ECO:0000259" key="4">
    <source>
        <dbReference type="Pfam" id="PF13193"/>
    </source>
</evidence>
<dbReference type="AlphaFoldDB" id="A0A1M6TI69"/>
<dbReference type="Gene3D" id="3.40.50.12780">
    <property type="entry name" value="N-terminal domain of ligase-like"/>
    <property type="match status" value="1"/>
</dbReference>
<dbReference type="Gene3D" id="3.30.300.30">
    <property type="match status" value="1"/>
</dbReference>
<dbReference type="PROSITE" id="PS00455">
    <property type="entry name" value="AMP_BINDING"/>
    <property type="match status" value="1"/>
</dbReference>
<dbReference type="RefSeq" id="WP_073276958.1">
    <property type="nucleotide sequence ID" value="NZ_FRAC01000013.1"/>
</dbReference>
<dbReference type="InterPro" id="IPR000873">
    <property type="entry name" value="AMP-dep_synth/lig_dom"/>
</dbReference>
<dbReference type="InterPro" id="IPR020845">
    <property type="entry name" value="AMP-binding_CS"/>
</dbReference>
<name>A0A1M6TI69_9FIRM</name>
<dbReference type="Pfam" id="PF13193">
    <property type="entry name" value="AMP-binding_C"/>
    <property type="match status" value="1"/>
</dbReference>
<evidence type="ECO:0000256" key="2">
    <source>
        <dbReference type="ARBA" id="ARBA00022598"/>
    </source>
</evidence>
<dbReference type="PANTHER" id="PTHR43201:SF5">
    <property type="entry name" value="MEDIUM-CHAIN ACYL-COA LIGASE ACSF2, MITOCHONDRIAL"/>
    <property type="match status" value="1"/>
</dbReference>
<dbReference type="GO" id="GO:0006631">
    <property type="term" value="P:fatty acid metabolic process"/>
    <property type="evidence" value="ECO:0007669"/>
    <property type="project" value="TreeGrafter"/>
</dbReference>
<dbReference type="InterPro" id="IPR045851">
    <property type="entry name" value="AMP-bd_C_sf"/>
</dbReference>
<comment type="similarity">
    <text evidence="1">Belongs to the ATP-dependent AMP-binding enzyme family.</text>
</comment>
<dbReference type="FunFam" id="3.30.300.30:FF:000008">
    <property type="entry name" value="2,3-dihydroxybenzoate-AMP ligase"/>
    <property type="match status" value="1"/>
</dbReference>
<proteinExistence type="inferred from homology"/>
<keyword evidence="2" id="KW-0436">Ligase</keyword>
<dbReference type="OrthoDB" id="9803968at2"/>
<dbReference type="GO" id="GO:0031956">
    <property type="term" value="F:medium-chain fatty acid-CoA ligase activity"/>
    <property type="evidence" value="ECO:0007669"/>
    <property type="project" value="TreeGrafter"/>
</dbReference>
<protein>
    <submittedName>
        <fullName evidence="5">Fatty-acyl-CoA synthase</fullName>
    </submittedName>
</protein>
<accession>A0A1M6TI69</accession>
<dbReference type="InterPro" id="IPR042099">
    <property type="entry name" value="ANL_N_sf"/>
</dbReference>
<feature type="domain" description="AMP-binding enzyme C-terminal" evidence="4">
    <location>
        <begin position="450"/>
        <end position="525"/>
    </location>
</feature>
<feature type="domain" description="AMP-dependent synthetase/ligase" evidence="3">
    <location>
        <begin position="13"/>
        <end position="399"/>
    </location>
</feature>
<dbReference type="SUPFAM" id="SSF56801">
    <property type="entry name" value="Acetyl-CoA synthetase-like"/>
    <property type="match status" value="1"/>
</dbReference>
<evidence type="ECO:0000313" key="6">
    <source>
        <dbReference type="Proteomes" id="UP000184386"/>
    </source>
</evidence>
<reference evidence="5 6" key="1">
    <citation type="submission" date="2016-11" db="EMBL/GenBank/DDBJ databases">
        <authorList>
            <person name="Jaros S."/>
            <person name="Januszkiewicz K."/>
            <person name="Wedrychowicz H."/>
        </authorList>
    </citation>
    <scope>NUCLEOTIDE SEQUENCE [LARGE SCALE GENOMIC DNA]</scope>
    <source>
        <strain evidence="5 6">DSM 15929</strain>
    </source>
</reference>
<sequence>MLITKTLAEITDEICQKYGDREALVFPGKQETYTFSQMVEMSNACAKGLLGLGVKKGDHMAILALNSPEWVILELAAAKIGAVLVCINTASTKSELSFVLKQSESSLFFLTKGFKDVSFLDNLTEICPELLTCEPGNLKSDTLPCLKTVVLLDDTALKGAFHFKDVEECGKTLGEAALMEAGRKVTAKDPLNIFYTSGTTGNPKGVVLDHYATVNNALVSGERMEYDEDDRVLLCLPLFHVIGFVLSTFAGLFRGASIVIAERFETKKALSLIMDESCTVFNGVPSMFQFMLNTDLSQYDLSSLSKGFIAGACCSNELMRRIVEELGIETIANLYGQTEAIGITQISSSDDMEYRLHSIGRALPGVEVKVVDLASGEETAIGEKGELLVKSAYIMSGYYHNQEATNNAIDREGWLRTGDLVTINGEGFIHIEGRIKDIIIRGGENISPAEIENVLKHYQGIFDAAVIAVPDELLGEEICAFIIPASGHMLSGEEVREYAALHLAKFKIPKYIKFVKEFPITSSGKIKKAVLREQVKDEFAQIVHREIAAAINR</sequence>
<dbReference type="STRING" id="1121322.SAMN02745136_02815"/>
<evidence type="ECO:0000313" key="5">
    <source>
        <dbReference type="EMBL" id="SHK56624.1"/>
    </source>
</evidence>
<dbReference type="PANTHER" id="PTHR43201">
    <property type="entry name" value="ACYL-COA SYNTHETASE"/>
    <property type="match status" value="1"/>
</dbReference>
<organism evidence="5 6">
    <name type="scientific">Anaerocolumna jejuensis DSM 15929</name>
    <dbReference type="NCBI Taxonomy" id="1121322"/>
    <lineage>
        <taxon>Bacteria</taxon>
        <taxon>Bacillati</taxon>
        <taxon>Bacillota</taxon>
        <taxon>Clostridia</taxon>
        <taxon>Lachnospirales</taxon>
        <taxon>Lachnospiraceae</taxon>
        <taxon>Anaerocolumna</taxon>
    </lineage>
</organism>
<dbReference type="Pfam" id="PF00501">
    <property type="entry name" value="AMP-binding"/>
    <property type="match status" value="1"/>
</dbReference>
<evidence type="ECO:0000256" key="1">
    <source>
        <dbReference type="ARBA" id="ARBA00006432"/>
    </source>
</evidence>
<dbReference type="Proteomes" id="UP000184386">
    <property type="component" value="Unassembled WGS sequence"/>
</dbReference>